<evidence type="ECO:0000313" key="5">
    <source>
        <dbReference type="Proteomes" id="UP001060919"/>
    </source>
</evidence>
<dbReference type="Gene3D" id="1.25.40.20">
    <property type="entry name" value="Ankyrin repeat-containing domain"/>
    <property type="match status" value="3"/>
</dbReference>
<accession>A0A915YEW9</accession>
<keyword evidence="2 3" id="KW-0040">ANK repeat</keyword>
<proteinExistence type="predicted"/>
<sequence>MKTAIELIERGTVKEFEEAYGGQTSMLQDLVTDSMGLFRGTLLHYAVNYRKLSFVKYFVALGADIESTLGTGHTPLYEAILSRSTTIAQYLMEQGANIHTKDRNNRTLFYALVQMRYGDRSTTKIKLLKFLLSLDLDINERDNWGRTVLYELLRWNEPKVLNALLEGGADLQISDRYGYTPLHIAAGNGWPEICQILLKQGVPINATNQYGWTALDIARINQSKQTIAFFEAAHANEANTSIVQLMTKLMAGQVDNLLPLLKKADHLNYYNYDKMSLLNLCIRGDQDELAKEILNKKNVIIEGALGMACIRQNTKLVQLLLERGADPNEKQAGCSPLYNLFIFPNTKNTVGVLQLLLKYGAVFDPEETNFRGRLGDLIQKVKDQTINNLLEIKD</sequence>
<dbReference type="PROSITE" id="PS50088">
    <property type="entry name" value="ANK_REPEAT"/>
    <property type="match status" value="3"/>
</dbReference>
<dbReference type="RefSeq" id="WP_264793004.1">
    <property type="nucleotide sequence ID" value="NZ_AP026867.1"/>
</dbReference>
<evidence type="ECO:0000256" key="3">
    <source>
        <dbReference type="PROSITE-ProRule" id="PRU00023"/>
    </source>
</evidence>
<keyword evidence="1" id="KW-0677">Repeat</keyword>
<evidence type="ECO:0000256" key="2">
    <source>
        <dbReference type="ARBA" id="ARBA00023043"/>
    </source>
</evidence>
<evidence type="ECO:0000256" key="1">
    <source>
        <dbReference type="ARBA" id="ARBA00022737"/>
    </source>
</evidence>
<protein>
    <submittedName>
        <fullName evidence="4">Ankyrin repeat domain-containing protein</fullName>
    </submittedName>
</protein>
<dbReference type="AlphaFoldDB" id="A0A915YEW9"/>
<dbReference type="PRINTS" id="PR01415">
    <property type="entry name" value="ANKYRIN"/>
</dbReference>
<dbReference type="KEGG" id="aup:AsAng_0025810"/>
<gene>
    <name evidence="4" type="ORF">AsAng_0025810</name>
</gene>
<evidence type="ECO:0000313" key="4">
    <source>
        <dbReference type="EMBL" id="BDS11867.1"/>
    </source>
</evidence>
<dbReference type="PANTHER" id="PTHR24198">
    <property type="entry name" value="ANKYRIN REPEAT AND PROTEIN KINASE DOMAIN-CONTAINING PROTEIN"/>
    <property type="match status" value="1"/>
</dbReference>
<dbReference type="EMBL" id="AP026867">
    <property type="protein sequence ID" value="BDS11867.1"/>
    <property type="molecule type" value="Genomic_DNA"/>
</dbReference>
<organism evidence="4 5">
    <name type="scientific">Aureispira anguillae</name>
    <dbReference type="NCBI Taxonomy" id="2864201"/>
    <lineage>
        <taxon>Bacteria</taxon>
        <taxon>Pseudomonadati</taxon>
        <taxon>Bacteroidota</taxon>
        <taxon>Saprospiria</taxon>
        <taxon>Saprospirales</taxon>
        <taxon>Saprospiraceae</taxon>
        <taxon>Aureispira</taxon>
    </lineage>
</organism>
<dbReference type="SMART" id="SM00248">
    <property type="entry name" value="ANK"/>
    <property type="match status" value="8"/>
</dbReference>
<reference evidence="4" key="1">
    <citation type="submission" date="2022-09" db="EMBL/GenBank/DDBJ databases">
        <title>Aureispira anguillicida sp. nov., isolated from Leptocephalus of Japanese eel Anguilla japonica.</title>
        <authorList>
            <person name="Yuasa K."/>
            <person name="Mekata T."/>
            <person name="Ikunari K."/>
        </authorList>
    </citation>
    <scope>NUCLEOTIDE SEQUENCE</scope>
    <source>
        <strain evidence="4">EL160426</strain>
    </source>
</reference>
<feature type="repeat" description="ANK" evidence="3">
    <location>
        <begin position="177"/>
        <end position="209"/>
    </location>
</feature>
<dbReference type="Proteomes" id="UP001060919">
    <property type="component" value="Chromosome"/>
</dbReference>
<feature type="repeat" description="ANK" evidence="3">
    <location>
        <begin position="71"/>
        <end position="103"/>
    </location>
</feature>
<feature type="repeat" description="ANK" evidence="3">
    <location>
        <begin position="144"/>
        <end position="176"/>
    </location>
</feature>
<dbReference type="InterPro" id="IPR036770">
    <property type="entry name" value="Ankyrin_rpt-contain_sf"/>
</dbReference>
<dbReference type="Pfam" id="PF00023">
    <property type="entry name" value="Ank"/>
    <property type="match status" value="1"/>
</dbReference>
<keyword evidence="5" id="KW-1185">Reference proteome</keyword>
<dbReference type="PROSITE" id="PS50297">
    <property type="entry name" value="ANK_REP_REGION"/>
    <property type="match status" value="2"/>
</dbReference>
<dbReference type="PANTHER" id="PTHR24198:SF165">
    <property type="entry name" value="ANKYRIN REPEAT-CONTAINING PROTEIN-RELATED"/>
    <property type="match status" value="1"/>
</dbReference>
<dbReference type="Pfam" id="PF13857">
    <property type="entry name" value="Ank_5"/>
    <property type="match status" value="1"/>
</dbReference>
<dbReference type="Pfam" id="PF12796">
    <property type="entry name" value="Ank_2"/>
    <property type="match status" value="1"/>
</dbReference>
<name>A0A915YEW9_9BACT</name>
<dbReference type="InterPro" id="IPR002110">
    <property type="entry name" value="Ankyrin_rpt"/>
</dbReference>
<dbReference type="SUPFAM" id="SSF48403">
    <property type="entry name" value="Ankyrin repeat"/>
    <property type="match status" value="1"/>
</dbReference>